<dbReference type="AlphaFoldDB" id="A0A0G2FMK1"/>
<name>A0A0G2FMK1_9PEZI</name>
<protein>
    <recommendedName>
        <fullName evidence="5">Hsp90 chaperone protein kinase-targeting subunit</fullName>
    </recommendedName>
</protein>
<evidence type="ECO:0000256" key="4">
    <source>
        <dbReference type="ARBA" id="ARBA00023186"/>
    </source>
</evidence>
<reference evidence="10 13" key="3">
    <citation type="submission" date="2024-02" db="EMBL/GenBank/DDBJ databases">
        <title>De novo assembly and annotation of 12 fungi associated with fruit tree decline syndrome in Ontario, Canada.</title>
        <authorList>
            <person name="Sulman M."/>
            <person name="Ellouze W."/>
            <person name="Ilyukhin E."/>
        </authorList>
    </citation>
    <scope>NUCLEOTIDE SEQUENCE [LARGE SCALE GENOMIC DNA]</scope>
    <source>
        <strain evidence="10 13">FDS-637</strain>
    </source>
</reference>
<dbReference type="SMART" id="SM01069">
    <property type="entry name" value="CDC37_C"/>
    <property type="match status" value="1"/>
</dbReference>
<evidence type="ECO:0000313" key="12">
    <source>
        <dbReference type="Proteomes" id="UP000034182"/>
    </source>
</evidence>
<dbReference type="InterPro" id="IPR013874">
    <property type="entry name" value="Cdc37_Hsp90-bd"/>
</dbReference>
<dbReference type="FunFam" id="1.20.58.610:FF:000002">
    <property type="entry name" value="Hsp90 co-chaperone Cdc37, putative"/>
    <property type="match status" value="1"/>
</dbReference>
<dbReference type="InterPro" id="IPR004918">
    <property type="entry name" value="Cdc37"/>
</dbReference>
<dbReference type="GO" id="GO:0050821">
    <property type="term" value="P:protein stabilization"/>
    <property type="evidence" value="ECO:0007669"/>
    <property type="project" value="TreeGrafter"/>
</dbReference>
<dbReference type="Pfam" id="PF08564">
    <property type="entry name" value="CDC37_C"/>
    <property type="match status" value="1"/>
</dbReference>
<dbReference type="GO" id="GO:0031072">
    <property type="term" value="F:heat shock protein binding"/>
    <property type="evidence" value="ECO:0007669"/>
    <property type="project" value="TreeGrafter"/>
</dbReference>
<gene>
    <name evidence="10" type="primary">CDC37</name>
    <name evidence="10" type="ORF">SLS55_007258</name>
    <name evidence="11" type="ORF">UCDDS831_g09236</name>
</gene>
<dbReference type="EMBL" id="LAQI01000391">
    <property type="protein sequence ID" value="KKY13183.1"/>
    <property type="molecule type" value="Genomic_DNA"/>
</dbReference>
<dbReference type="Proteomes" id="UP001430584">
    <property type="component" value="Unassembled WGS sequence"/>
</dbReference>
<dbReference type="Gene3D" id="1.20.58.610">
    <property type="entry name" value="Cdc37, Hsp90 binding domain"/>
    <property type="match status" value="1"/>
</dbReference>
<dbReference type="GO" id="GO:0051082">
    <property type="term" value="F:unfolded protein binding"/>
    <property type="evidence" value="ECO:0007669"/>
    <property type="project" value="TreeGrafter"/>
</dbReference>
<dbReference type="GO" id="GO:0006457">
    <property type="term" value="P:protein folding"/>
    <property type="evidence" value="ECO:0007669"/>
    <property type="project" value="TreeGrafter"/>
</dbReference>
<evidence type="ECO:0000259" key="8">
    <source>
        <dbReference type="SMART" id="SM01070"/>
    </source>
</evidence>
<feature type="compositionally biased region" description="Polar residues" evidence="6">
    <location>
        <begin position="202"/>
        <end position="213"/>
    </location>
</feature>
<evidence type="ECO:0000313" key="13">
    <source>
        <dbReference type="Proteomes" id="UP001430584"/>
    </source>
</evidence>
<dbReference type="GO" id="GO:0005737">
    <property type="term" value="C:cytoplasm"/>
    <property type="evidence" value="ECO:0007669"/>
    <property type="project" value="UniProtKB-SubCell"/>
</dbReference>
<dbReference type="SMART" id="SM01071">
    <property type="entry name" value="CDC37_N"/>
    <property type="match status" value="1"/>
</dbReference>
<keyword evidence="4" id="KW-0143">Chaperone</keyword>
<comment type="caution">
    <text evidence="11">The sequence shown here is derived from an EMBL/GenBank/DDBJ whole genome shotgun (WGS) entry which is preliminary data.</text>
</comment>
<dbReference type="Pfam" id="PF03234">
    <property type="entry name" value="CDC37_N"/>
    <property type="match status" value="1"/>
</dbReference>
<sequence>MPIDYSKWDALELSDDSDVEVHPNVDKRSFIRAKQEQIHMERAQRRHQITTLKYERIINDGLMERIDTLLTALKSHRDTASPENADQLVFQSLMESAVDPSQDQPPPPPEGVHTQIQHKPTWSQMLAALIDEVKKEVDEKKPESRFEGFITQVQSHRDRVAGLQQQLLAKLAELEKAEKKHITSDDLHTGFDYSNVKKSEDAPSSSKPAQQGESVELLNPGRPDVSRADTGQSSGADGDVEDDDPDNVQASPDAKAFAKIKMDDYRALLQFISAHPNILRERDTDGLLVEAFDSEMAGKHAYAHQCVHAALLIQYCRQLGKDGVQLFFKRITTKDHQARKLFRDDVDNTYRRIHTRAAEIVEERKNNPEPEGVEQIQLHAVDPNTTINIRTPLPLDESNPESMSDDNKIARTIFETFPPGLQRALESGKLDEVNKVLAKMSVDEAEQVVEQLGNGGMLSLEEGVIDATTEEGQAKVKEIEKTGRMPGEEVDESQLAADPE</sequence>
<dbReference type="SUPFAM" id="SSF101391">
    <property type="entry name" value="Hsp90 co-chaperone CDC37"/>
    <property type="match status" value="1"/>
</dbReference>
<feature type="compositionally biased region" description="Basic and acidic residues" evidence="6">
    <location>
        <begin position="186"/>
        <end position="201"/>
    </location>
</feature>
<keyword evidence="3" id="KW-0963">Cytoplasm</keyword>
<proteinExistence type="inferred from homology"/>
<evidence type="ECO:0000256" key="1">
    <source>
        <dbReference type="ARBA" id="ARBA00004496"/>
    </source>
</evidence>
<dbReference type="GO" id="GO:0051087">
    <property type="term" value="F:protein-folding chaperone binding"/>
    <property type="evidence" value="ECO:0007669"/>
    <property type="project" value="TreeGrafter"/>
</dbReference>
<evidence type="ECO:0000313" key="10">
    <source>
        <dbReference type="EMBL" id="KAL0258087.1"/>
    </source>
</evidence>
<feature type="domain" description="Cdc37 C-terminal" evidence="7">
    <location>
        <begin position="389"/>
        <end position="494"/>
    </location>
</feature>
<dbReference type="GeneID" id="92011343"/>
<reference evidence="11 12" key="2">
    <citation type="submission" date="2015-05" db="EMBL/GenBank/DDBJ databases">
        <title>Distinctive expansion of gene families associated with plant cell wall degradation and secondary metabolism in the genomes of grapevine trunk pathogens.</title>
        <authorList>
            <person name="Lawrence D.P."/>
            <person name="Travadon R."/>
            <person name="Rolshausen P.E."/>
            <person name="Baumgartner K."/>
        </authorList>
    </citation>
    <scope>NUCLEOTIDE SEQUENCE [LARGE SCALE GENOMIC DNA]</scope>
    <source>
        <strain evidence="11">DS831</strain>
    </source>
</reference>
<dbReference type="GO" id="GO:0019901">
    <property type="term" value="F:protein kinase binding"/>
    <property type="evidence" value="ECO:0007669"/>
    <property type="project" value="InterPro"/>
</dbReference>
<evidence type="ECO:0000256" key="6">
    <source>
        <dbReference type="SAM" id="MobiDB-lite"/>
    </source>
</evidence>
<dbReference type="RefSeq" id="XP_066631116.1">
    <property type="nucleotide sequence ID" value="XM_066778679.1"/>
</dbReference>
<accession>A0A0G2FMK1</accession>
<evidence type="ECO:0000256" key="5">
    <source>
        <dbReference type="ARBA" id="ARBA00031396"/>
    </source>
</evidence>
<feature type="domain" description="Cdc37 N-terminal" evidence="9">
    <location>
        <begin position="2"/>
        <end position="194"/>
    </location>
</feature>
<evidence type="ECO:0000259" key="7">
    <source>
        <dbReference type="SMART" id="SM01069"/>
    </source>
</evidence>
<evidence type="ECO:0000313" key="11">
    <source>
        <dbReference type="EMBL" id="KKY13183.1"/>
    </source>
</evidence>
<keyword evidence="13" id="KW-1185">Reference proteome</keyword>
<evidence type="ECO:0000256" key="3">
    <source>
        <dbReference type="ARBA" id="ARBA00022490"/>
    </source>
</evidence>
<comment type="subcellular location">
    <subcellularLocation>
        <location evidence="1">Cytoplasm</location>
    </subcellularLocation>
</comment>
<evidence type="ECO:0000259" key="9">
    <source>
        <dbReference type="SMART" id="SM01071"/>
    </source>
</evidence>
<feature type="region of interest" description="Disordered" evidence="6">
    <location>
        <begin position="481"/>
        <end position="500"/>
    </location>
</feature>
<evidence type="ECO:0000256" key="2">
    <source>
        <dbReference type="ARBA" id="ARBA00006222"/>
    </source>
</evidence>
<feature type="region of interest" description="Disordered" evidence="6">
    <location>
        <begin position="186"/>
        <end position="250"/>
    </location>
</feature>
<dbReference type="InterPro" id="IPR013855">
    <property type="entry name" value="Cdc37_N_dom"/>
</dbReference>
<feature type="domain" description="Cdc37 Hsp90 binding" evidence="8">
    <location>
        <begin position="195"/>
        <end position="372"/>
    </location>
</feature>
<organism evidence="11 12">
    <name type="scientific">Diplodia seriata</name>
    <dbReference type="NCBI Taxonomy" id="420778"/>
    <lineage>
        <taxon>Eukaryota</taxon>
        <taxon>Fungi</taxon>
        <taxon>Dikarya</taxon>
        <taxon>Ascomycota</taxon>
        <taxon>Pezizomycotina</taxon>
        <taxon>Dothideomycetes</taxon>
        <taxon>Dothideomycetes incertae sedis</taxon>
        <taxon>Botryosphaeriales</taxon>
        <taxon>Botryosphaeriaceae</taxon>
        <taxon>Diplodia</taxon>
    </lineage>
</organism>
<dbReference type="Pfam" id="PF08565">
    <property type="entry name" value="CDC37_M"/>
    <property type="match status" value="1"/>
</dbReference>
<dbReference type="EMBL" id="JAJVCZ030000007">
    <property type="protein sequence ID" value="KAL0258087.1"/>
    <property type="molecule type" value="Genomic_DNA"/>
</dbReference>
<dbReference type="Proteomes" id="UP000034182">
    <property type="component" value="Unassembled WGS sequence"/>
</dbReference>
<dbReference type="InterPro" id="IPR038189">
    <property type="entry name" value="Cdc37_Hsp90-bd_sf"/>
</dbReference>
<dbReference type="InterPro" id="IPR013873">
    <property type="entry name" value="Cdc37_C"/>
</dbReference>
<dbReference type="SMART" id="SM01070">
    <property type="entry name" value="CDC37_M"/>
    <property type="match status" value="1"/>
</dbReference>
<reference evidence="11 12" key="1">
    <citation type="submission" date="2015-03" db="EMBL/GenBank/DDBJ databases">
        <authorList>
            <person name="Morales-Cruz A."/>
            <person name="Amrine K.C."/>
            <person name="Cantu D."/>
        </authorList>
    </citation>
    <scope>NUCLEOTIDE SEQUENCE [LARGE SCALE GENOMIC DNA]</scope>
    <source>
        <strain evidence="11">DS831</strain>
    </source>
</reference>
<dbReference type="PANTHER" id="PTHR12800">
    <property type="entry name" value="CDC37-RELATED"/>
    <property type="match status" value="1"/>
</dbReference>
<comment type="similarity">
    <text evidence="2">Belongs to the CDC37 family.</text>
</comment>
<dbReference type="PANTHER" id="PTHR12800:SF4">
    <property type="entry name" value="HSP90 CO-CHAPERONE CDC37"/>
    <property type="match status" value="1"/>
</dbReference>
<feature type="region of interest" description="Disordered" evidence="6">
    <location>
        <begin position="96"/>
        <end position="116"/>
    </location>
</feature>